<proteinExistence type="predicted"/>
<evidence type="ECO:0000259" key="1">
    <source>
        <dbReference type="PROSITE" id="PS50181"/>
    </source>
</evidence>
<name>A0AAD6SUA3_9AGAR</name>
<feature type="domain" description="F-box" evidence="1">
    <location>
        <begin position="2"/>
        <end position="48"/>
    </location>
</feature>
<reference evidence="2" key="1">
    <citation type="submission" date="2023-03" db="EMBL/GenBank/DDBJ databases">
        <title>Massive genome expansion in bonnet fungi (Mycena s.s.) driven by repeated elements and novel gene families across ecological guilds.</title>
        <authorList>
            <consortium name="Lawrence Berkeley National Laboratory"/>
            <person name="Harder C.B."/>
            <person name="Miyauchi S."/>
            <person name="Viragh M."/>
            <person name="Kuo A."/>
            <person name="Thoen E."/>
            <person name="Andreopoulos B."/>
            <person name="Lu D."/>
            <person name="Skrede I."/>
            <person name="Drula E."/>
            <person name="Henrissat B."/>
            <person name="Morin E."/>
            <person name="Kohler A."/>
            <person name="Barry K."/>
            <person name="LaButti K."/>
            <person name="Morin E."/>
            <person name="Salamov A."/>
            <person name="Lipzen A."/>
            <person name="Mereny Z."/>
            <person name="Hegedus B."/>
            <person name="Baldrian P."/>
            <person name="Stursova M."/>
            <person name="Weitz H."/>
            <person name="Taylor A."/>
            <person name="Grigoriev I.V."/>
            <person name="Nagy L.G."/>
            <person name="Martin F."/>
            <person name="Kauserud H."/>
        </authorList>
    </citation>
    <scope>NUCLEOTIDE SEQUENCE</scope>
    <source>
        <strain evidence="2">CBHHK200</strain>
    </source>
</reference>
<organism evidence="2 3">
    <name type="scientific">Mycena alexandri</name>
    <dbReference type="NCBI Taxonomy" id="1745969"/>
    <lineage>
        <taxon>Eukaryota</taxon>
        <taxon>Fungi</taxon>
        <taxon>Dikarya</taxon>
        <taxon>Basidiomycota</taxon>
        <taxon>Agaricomycotina</taxon>
        <taxon>Agaricomycetes</taxon>
        <taxon>Agaricomycetidae</taxon>
        <taxon>Agaricales</taxon>
        <taxon>Marasmiineae</taxon>
        <taxon>Mycenaceae</taxon>
        <taxon>Mycena</taxon>
    </lineage>
</organism>
<evidence type="ECO:0000313" key="2">
    <source>
        <dbReference type="EMBL" id="KAJ7032770.1"/>
    </source>
</evidence>
<comment type="caution">
    <text evidence="2">The sequence shown here is derived from an EMBL/GenBank/DDBJ whole genome shotgun (WGS) entry which is preliminary data.</text>
</comment>
<sequence>MVTRLVDLPADIIFYVLSKMRLEDAWSFTATSRTFRELTADRGFWLNALKSNPAMLSASNPLILQQLDLQTLKQLALHSIKLDCNWSLPRPRVIGEVRRWDLGERSILETNHLFRFPGSELFIFHSSKHLKCFNFGTGQFTTILDLDAYVRCASYDFLPDKSVILGLAELGGSDFKVPILQYIKIELSSSQSQVAATILLQPTLARDSDCLKPFVSSRIVGAVQTRGGGTEILAYDLLSGGSATIVTDIPNNYAISRRLDFSFYKESLYILADDGPKALVYCCPRKSLPYGRKSATASMLTFGDMDPVSFTTKIWKRRGAVCSQMLRDANFVKIHDGLGIPLSKFVTTFRFWLRADRDLGPEVFREITVTGMCSGELTMQIAPAGYHVVASLLDPGKTGCDLVLIRFNPDSNSCSSHELEIPTGVGVGPPPNVLAVDDHRGLVWLVDRGDLLAIPYA</sequence>
<accession>A0AAD6SUA3</accession>
<dbReference type="AlphaFoldDB" id="A0AAD6SUA3"/>
<keyword evidence="3" id="KW-1185">Reference proteome</keyword>
<dbReference type="PROSITE" id="PS50181">
    <property type="entry name" value="FBOX"/>
    <property type="match status" value="1"/>
</dbReference>
<gene>
    <name evidence="2" type="ORF">C8F04DRAFT_1396426</name>
</gene>
<evidence type="ECO:0000313" key="3">
    <source>
        <dbReference type="Proteomes" id="UP001218188"/>
    </source>
</evidence>
<dbReference type="SUPFAM" id="SSF81383">
    <property type="entry name" value="F-box domain"/>
    <property type="match status" value="1"/>
</dbReference>
<dbReference type="InterPro" id="IPR001810">
    <property type="entry name" value="F-box_dom"/>
</dbReference>
<dbReference type="Proteomes" id="UP001218188">
    <property type="component" value="Unassembled WGS sequence"/>
</dbReference>
<dbReference type="Pfam" id="PF00646">
    <property type="entry name" value="F-box"/>
    <property type="match status" value="1"/>
</dbReference>
<protein>
    <recommendedName>
        <fullName evidence="1">F-box domain-containing protein</fullName>
    </recommendedName>
</protein>
<dbReference type="InterPro" id="IPR036047">
    <property type="entry name" value="F-box-like_dom_sf"/>
</dbReference>
<dbReference type="EMBL" id="JARJCM010000070">
    <property type="protein sequence ID" value="KAJ7032770.1"/>
    <property type="molecule type" value="Genomic_DNA"/>
</dbReference>